<keyword evidence="3" id="KW-1185">Reference proteome</keyword>
<dbReference type="EMBL" id="CADCXV010000669">
    <property type="protein sequence ID" value="CAB0032169.1"/>
    <property type="molecule type" value="Genomic_DNA"/>
</dbReference>
<evidence type="ECO:0000256" key="1">
    <source>
        <dbReference type="SAM" id="MobiDB-lite"/>
    </source>
</evidence>
<dbReference type="AlphaFoldDB" id="A0A6H5I2A3"/>
<feature type="region of interest" description="Disordered" evidence="1">
    <location>
        <begin position="1"/>
        <end position="44"/>
    </location>
</feature>
<evidence type="ECO:0000313" key="2">
    <source>
        <dbReference type="EMBL" id="CAB0032169.1"/>
    </source>
</evidence>
<proteinExistence type="predicted"/>
<accession>A0A6H5I2A3</accession>
<name>A0A6H5I2A3_9HYME</name>
<sequence length="153" mass="17060">MARKKTSGSKPQDLCGSGNATSAAARRRETRNASSCARSSRARTTRPPLHLLPLPLLLLLLLRVPPGIRSRATTKLRDDSVLMENRVIFELRAAIGIISALCAQQLRVQEKLQVEKYQERRQPPPAPGELRCLARLGETTLRLCHFQKESTLL</sequence>
<gene>
    <name evidence="2" type="ORF">TBRA_LOCUS4115</name>
</gene>
<organism evidence="2 3">
    <name type="scientific">Trichogramma brassicae</name>
    <dbReference type="NCBI Taxonomy" id="86971"/>
    <lineage>
        <taxon>Eukaryota</taxon>
        <taxon>Metazoa</taxon>
        <taxon>Ecdysozoa</taxon>
        <taxon>Arthropoda</taxon>
        <taxon>Hexapoda</taxon>
        <taxon>Insecta</taxon>
        <taxon>Pterygota</taxon>
        <taxon>Neoptera</taxon>
        <taxon>Endopterygota</taxon>
        <taxon>Hymenoptera</taxon>
        <taxon>Apocrita</taxon>
        <taxon>Proctotrupomorpha</taxon>
        <taxon>Chalcidoidea</taxon>
        <taxon>Trichogrammatidae</taxon>
        <taxon>Trichogramma</taxon>
    </lineage>
</organism>
<dbReference type="Proteomes" id="UP000479190">
    <property type="component" value="Unassembled WGS sequence"/>
</dbReference>
<reference evidence="2 3" key="1">
    <citation type="submission" date="2020-02" db="EMBL/GenBank/DDBJ databases">
        <authorList>
            <person name="Ferguson B K."/>
        </authorList>
    </citation>
    <scope>NUCLEOTIDE SEQUENCE [LARGE SCALE GENOMIC DNA]</scope>
</reference>
<protein>
    <submittedName>
        <fullName evidence="2">Uncharacterized protein</fullName>
    </submittedName>
</protein>
<evidence type="ECO:0000313" key="3">
    <source>
        <dbReference type="Proteomes" id="UP000479190"/>
    </source>
</evidence>